<dbReference type="Pfam" id="PF18210">
    <property type="entry name" value="Knl1_RWD_C"/>
    <property type="match status" value="1"/>
</dbReference>
<dbReference type="InterPro" id="IPR040850">
    <property type="entry name" value="Knl1_RWD_C"/>
</dbReference>
<keyword evidence="4" id="KW-1185">Reference proteome</keyword>
<dbReference type="OrthoDB" id="6132334at2759"/>
<proteinExistence type="predicted"/>
<organism evidence="3 4">
    <name type="scientific">Phrynocephalus forsythii</name>
    <dbReference type="NCBI Taxonomy" id="171643"/>
    <lineage>
        <taxon>Eukaryota</taxon>
        <taxon>Metazoa</taxon>
        <taxon>Chordata</taxon>
        <taxon>Craniata</taxon>
        <taxon>Vertebrata</taxon>
        <taxon>Euteleostomi</taxon>
        <taxon>Lepidosauria</taxon>
        <taxon>Squamata</taxon>
        <taxon>Bifurcata</taxon>
        <taxon>Unidentata</taxon>
        <taxon>Episquamata</taxon>
        <taxon>Toxicofera</taxon>
        <taxon>Iguania</taxon>
        <taxon>Acrodonta</taxon>
        <taxon>Agamidae</taxon>
        <taxon>Agaminae</taxon>
        <taxon>Phrynocephalus</taxon>
    </lineage>
</organism>
<keyword evidence="1" id="KW-0175">Coiled coil</keyword>
<dbReference type="GO" id="GO:0034501">
    <property type="term" value="P:protein localization to kinetochore"/>
    <property type="evidence" value="ECO:0007669"/>
    <property type="project" value="InterPro"/>
</dbReference>
<evidence type="ECO:0000313" key="4">
    <source>
        <dbReference type="Proteomes" id="UP001142489"/>
    </source>
</evidence>
<protein>
    <recommendedName>
        <fullName evidence="2">Knl1 C-terminal RWD domain-containing protein</fullName>
    </recommendedName>
</protein>
<dbReference type="Proteomes" id="UP001142489">
    <property type="component" value="Unassembled WGS sequence"/>
</dbReference>
<dbReference type="PANTHER" id="PTHR16520:SF3">
    <property type="entry name" value="KINETOCHORE SCAFFOLD 1"/>
    <property type="match status" value="1"/>
</dbReference>
<sequence length="601" mass="68810">MDSDESVNCNVPEKVCEMMKGKETPEKEGHLSKMCETNKRQRAFNQEDEELQKEKKFKGNQALDDTADLMQPLTSTLVAHDQAKPDKTKNVSEFTVTNLEKTEGSSTSSSMDSIKADGDFSIQRSTEMENQLLLDSICEQNFQEKLQEGTITVREFFTLLEVHVLVQKPRQSQLPFKYEANTPPTLEDEILSQYIYHPKLQAYEEDCQGLFKTIEELKSHAVDQDKLLVNVHKSLWEVMRTCSDMELKGFGAELNKMKSCFTKKSKALAHRGKTKLYAKLVQNTQFQWEKLQSRLAKIDELLKETDSCLAALETEMAMIEECDLNDYNAMSEYESKLRNTERELENIRTQDETFQRAQSSLRDQKKQIVSEICHIQAEVETCQELVDKYNFSEWVLKEWNDHQAVFTFLYDSIELTVGLVCPVGSAIFNKIVSVNFESLLDEAEALHSAKLVHRLIFQFIHSQGSWQDKCMTVSHLAQMLHDVSLVASRCQLLGDEIEFLNKWGGKYYLLKTELNDTKLKLLFSSCHAKFEIELSLSATYPVTPVAFAIQKYTGNLVPEEISVVLSSVPVGANYLRRLVKQISDSLFQCPSSTIYKNQKAL</sequence>
<evidence type="ECO:0000259" key="2">
    <source>
        <dbReference type="Pfam" id="PF18210"/>
    </source>
</evidence>
<accession>A0A9Q0Y6T7</accession>
<dbReference type="InterPro" id="IPR037388">
    <property type="entry name" value="Blinkin"/>
</dbReference>
<evidence type="ECO:0000256" key="1">
    <source>
        <dbReference type="SAM" id="Coils"/>
    </source>
</evidence>
<name>A0A9Q0Y6T7_9SAUR</name>
<dbReference type="CDD" id="cd22817">
    <property type="entry name" value="DRWD-N_Knl1"/>
    <property type="match status" value="1"/>
</dbReference>
<comment type="caution">
    <text evidence="3">The sequence shown here is derived from an EMBL/GenBank/DDBJ whole genome shotgun (WGS) entry which is preliminary data.</text>
</comment>
<dbReference type="GO" id="GO:0008608">
    <property type="term" value="P:attachment of spindle microtubules to kinetochore"/>
    <property type="evidence" value="ECO:0007669"/>
    <property type="project" value="InterPro"/>
</dbReference>
<feature type="coiled-coil region" evidence="1">
    <location>
        <begin position="330"/>
        <end position="357"/>
    </location>
</feature>
<dbReference type="GO" id="GO:0005634">
    <property type="term" value="C:nucleus"/>
    <property type="evidence" value="ECO:0007669"/>
    <property type="project" value="TreeGrafter"/>
</dbReference>
<dbReference type="PANTHER" id="PTHR16520">
    <property type="entry name" value="KINETOCHORE SCAFFOLD 1"/>
    <property type="match status" value="1"/>
</dbReference>
<reference evidence="3" key="1">
    <citation type="journal article" date="2023" name="DNA Res.">
        <title>Chromosome-level genome assembly of Phrynocephalus forsythii using third-generation DNA sequencing and Hi-C analysis.</title>
        <authorList>
            <person name="Qi Y."/>
            <person name="Zhao W."/>
            <person name="Zhao Y."/>
            <person name="Niu C."/>
            <person name="Cao S."/>
            <person name="Zhang Y."/>
        </authorList>
    </citation>
    <scope>NUCLEOTIDE SEQUENCE</scope>
    <source>
        <tissue evidence="3">Muscle</tissue>
    </source>
</reference>
<feature type="domain" description="Knl1 C-terminal RWD" evidence="2">
    <location>
        <begin position="334"/>
        <end position="494"/>
    </location>
</feature>
<evidence type="ECO:0000313" key="3">
    <source>
        <dbReference type="EMBL" id="KAJ7344843.1"/>
    </source>
</evidence>
<dbReference type="AlphaFoldDB" id="A0A9Q0Y6T7"/>
<dbReference type="EMBL" id="JAPFRF010000001">
    <property type="protein sequence ID" value="KAJ7344843.1"/>
    <property type="molecule type" value="Genomic_DNA"/>
</dbReference>
<gene>
    <name evidence="3" type="ORF">JRQ81_000793</name>
</gene>